<dbReference type="Pfam" id="PF04773">
    <property type="entry name" value="FecR"/>
    <property type="match status" value="1"/>
</dbReference>
<name>A0A1W2F1K8_9SPHI</name>
<dbReference type="AlphaFoldDB" id="A0A1W2F1K8"/>
<dbReference type="PANTHER" id="PTHR30273">
    <property type="entry name" value="PERIPLASMIC SIGNAL SENSOR AND SIGMA FACTOR ACTIVATOR FECR-RELATED"/>
    <property type="match status" value="1"/>
</dbReference>
<evidence type="ECO:0000259" key="2">
    <source>
        <dbReference type="Pfam" id="PF04773"/>
    </source>
</evidence>
<dbReference type="InterPro" id="IPR006860">
    <property type="entry name" value="FecR"/>
</dbReference>
<dbReference type="OrthoDB" id="1099963at2"/>
<dbReference type="Gene3D" id="3.55.50.30">
    <property type="match status" value="1"/>
</dbReference>
<keyword evidence="5" id="KW-1185">Reference proteome</keyword>
<feature type="domain" description="Protein FecR C-terminal" evidence="3">
    <location>
        <begin position="313"/>
        <end position="380"/>
    </location>
</feature>
<proteinExistence type="predicted"/>
<dbReference type="STRING" id="475255.SAMN04488101_11848"/>
<dbReference type="Proteomes" id="UP000192678">
    <property type="component" value="Unassembled WGS sequence"/>
</dbReference>
<evidence type="ECO:0000259" key="3">
    <source>
        <dbReference type="Pfam" id="PF16344"/>
    </source>
</evidence>
<dbReference type="InterPro" id="IPR012373">
    <property type="entry name" value="Ferrdict_sens_TM"/>
</dbReference>
<dbReference type="InterPro" id="IPR032508">
    <property type="entry name" value="FecR_C"/>
</dbReference>
<protein>
    <submittedName>
        <fullName evidence="4">FecR family protein</fullName>
    </submittedName>
</protein>
<dbReference type="EMBL" id="FWYB01000018">
    <property type="protein sequence ID" value="SMD15338.1"/>
    <property type="molecule type" value="Genomic_DNA"/>
</dbReference>
<feature type="domain" description="FecR protein" evidence="2">
    <location>
        <begin position="169"/>
        <end position="265"/>
    </location>
</feature>
<keyword evidence="1" id="KW-0812">Transmembrane</keyword>
<accession>A0A1W2F1K8</accession>
<dbReference type="Gene3D" id="2.60.120.1440">
    <property type="match status" value="1"/>
</dbReference>
<keyword evidence="1" id="KW-1133">Transmembrane helix</keyword>
<dbReference type="GO" id="GO:0016989">
    <property type="term" value="F:sigma factor antagonist activity"/>
    <property type="evidence" value="ECO:0007669"/>
    <property type="project" value="TreeGrafter"/>
</dbReference>
<dbReference type="PIRSF" id="PIRSF018266">
    <property type="entry name" value="FecR"/>
    <property type="match status" value="1"/>
</dbReference>
<evidence type="ECO:0000256" key="1">
    <source>
        <dbReference type="SAM" id="Phobius"/>
    </source>
</evidence>
<reference evidence="4 5" key="1">
    <citation type="submission" date="2017-04" db="EMBL/GenBank/DDBJ databases">
        <authorList>
            <person name="Afonso C.L."/>
            <person name="Miller P.J."/>
            <person name="Scott M.A."/>
            <person name="Spackman E."/>
            <person name="Goraichik I."/>
            <person name="Dimitrov K.M."/>
            <person name="Suarez D.L."/>
            <person name="Swayne D.E."/>
        </authorList>
    </citation>
    <scope>NUCLEOTIDE SEQUENCE [LARGE SCALE GENOMIC DNA]</scope>
    <source>
        <strain evidence="4 5">DSM 19625</strain>
    </source>
</reference>
<dbReference type="Pfam" id="PF16344">
    <property type="entry name" value="FecR_C"/>
    <property type="match status" value="1"/>
</dbReference>
<dbReference type="RefSeq" id="WP_084291786.1">
    <property type="nucleotide sequence ID" value="NZ_FWYB01000018.1"/>
</dbReference>
<gene>
    <name evidence="4" type="ORF">SAMN04488101_11848</name>
</gene>
<evidence type="ECO:0000313" key="5">
    <source>
        <dbReference type="Proteomes" id="UP000192678"/>
    </source>
</evidence>
<organism evidence="4 5">
    <name type="scientific">Pedobacter nyackensis</name>
    <dbReference type="NCBI Taxonomy" id="475255"/>
    <lineage>
        <taxon>Bacteria</taxon>
        <taxon>Pseudomonadati</taxon>
        <taxon>Bacteroidota</taxon>
        <taxon>Sphingobacteriia</taxon>
        <taxon>Sphingobacteriales</taxon>
        <taxon>Sphingobacteriaceae</taxon>
        <taxon>Pedobacter</taxon>
    </lineage>
</organism>
<evidence type="ECO:0000313" key="4">
    <source>
        <dbReference type="EMBL" id="SMD15338.1"/>
    </source>
</evidence>
<keyword evidence="1" id="KW-0472">Membrane</keyword>
<sequence length="382" mass="42444">MKNAKEILSAYKAGTCTEEEKKLIEKWFLLNGAGINSDLSDRDFLHAGDDMWEMISQNKGETLVPVRRNLFVRISIAASILLVMSFSAYYFLSSSSKNANQQLVNNVVPGGNKAVLTLADGRKISLTDAGNGEVVVQQGLRIVKDTTGRVVYELPASEESIGLPVKYNTIATPNGGKYEVLLPDGSKVFLNAATTITFPTSFAGLKERKVKLNGEAYFEVVHNKSVPFKVEMNTQEIEVLGTRFNANNYADEPSVRTTLLEGAVKVFVSGGLSKEKGPNVILKPGQQAQLMKGNLNVKEVNAQTFVDWKDNVFSFYETELEEAMRQLSRWYDVKIEYKGKIPREHITGYIPRAVPISKAFLMLEEVSDMKYSLEGKKVIVSF</sequence>
<dbReference type="PANTHER" id="PTHR30273:SF2">
    <property type="entry name" value="PROTEIN FECR"/>
    <property type="match status" value="1"/>
</dbReference>
<feature type="transmembrane region" description="Helical" evidence="1">
    <location>
        <begin position="70"/>
        <end position="92"/>
    </location>
</feature>